<dbReference type="GO" id="GO:0016787">
    <property type="term" value="F:hydrolase activity"/>
    <property type="evidence" value="ECO:0007669"/>
    <property type="project" value="UniProtKB-KW"/>
</dbReference>
<keyword evidence="2" id="KW-0813">Transport</keyword>
<keyword evidence="6" id="KW-0547">Nucleotide-binding</keyword>
<evidence type="ECO:0000256" key="3">
    <source>
        <dbReference type="ARBA" id="ARBA00022475"/>
    </source>
</evidence>
<dbReference type="GO" id="GO:0005524">
    <property type="term" value="F:ATP binding"/>
    <property type="evidence" value="ECO:0007669"/>
    <property type="project" value="UniProtKB-KW"/>
</dbReference>
<evidence type="ECO:0000256" key="4">
    <source>
        <dbReference type="ARBA" id="ARBA00022519"/>
    </source>
</evidence>
<protein>
    <submittedName>
        <fullName evidence="6">Bicarbonate transport ATP-binding protein CmpC</fullName>
        <ecNumber evidence="6">3.6.3.-</ecNumber>
    </submittedName>
</protein>
<evidence type="ECO:0000313" key="6">
    <source>
        <dbReference type="EMBL" id="SCX17278.1"/>
    </source>
</evidence>
<dbReference type="Proteomes" id="UP000187891">
    <property type="component" value="Unassembled WGS sequence"/>
</dbReference>
<keyword evidence="4" id="KW-0997">Cell inner membrane</keyword>
<keyword evidence="6" id="KW-0378">Hydrolase</keyword>
<dbReference type="CDD" id="cd13553">
    <property type="entry name" value="PBP2_NrtA_CpmA_like"/>
    <property type="match status" value="1"/>
</dbReference>
<organism evidence="6 7">
    <name type="scientific">Agrobacterium rosae</name>
    <dbReference type="NCBI Taxonomy" id="1972867"/>
    <lineage>
        <taxon>Bacteria</taxon>
        <taxon>Pseudomonadati</taxon>
        <taxon>Pseudomonadota</taxon>
        <taxon>Alphaproteobacteria</taxon>
        <taxon>Hyphomicrobiales</taxon>
        <taxon>Rhizobiaceae</taxon>
        <taxon>Rhizobium/Agrobacterium group</taxon>
        <taxon>Agrobacterium</taxon>
    </lineage>
</organism>
<dbReference type="STRING" id="1907666.DSM25559_1567"/>
<keyword evidence="3" id="KW-1003">Cell membrane</keyword>
<name>A0A1R3TH41_9HYPH</name>
<dbReference type="SUPFAM" id="SSF53850">
    <property type="entry name" value="Periplasmic binding protein-like II"/>
    <property type="match status" value="1"/>
</dbReference>
<reference evidence="7" key="1">
    <citation type="submission" date="2016-10" db="EMBL/GenBank/DDBJ databases">
        <authorList>
            <person name="Wibberg D."/>
        </authorList>
    </citation>
    <scope>NUCLEOTIDE SEQUENCE [LARGE SCALE GENOMIC DNA]</scope>
</reference>
<gene>
    <name evidence="6" type="primary">cmpC_1</name>
    <name evidence="6" type="ORF">DSM25559_1567</name>
</gene>
<evidence type="ECO:0000256" key="2">
    <source>
        <dbReference type="ARBA" id="ARBA00022448"/>
    </source>
</evidence>
<dbReference type="EMBL" id="FMUE01000003">
    <property type="protein sequence ID" value="SCX17278.1"/>
    <property type="molecule type" value="Genomic_DNA"/>
</dbReference>
<dbReference type="Gene3D" id="3.40.190.10">
    <property type="entry name" value="Periplasmic binding protein-like II"/>
    <property type="match status" value="2"/>
</dbReference>
<accession>A0A1R3TH41</accession>
<evidence type="ECO:0000313" key="7">
    <source>
        <dbReference type="Proteomes" id="UP000187891"/>
    </source>
</evidence>
<keyword evidence="6" id="KW-0067">ATP-binding</keyword>
<keyword evidence="5" id="KW-0472">Membrane</keyword>
<dbReference type="AlphaFoldDB" id="A0A1R3TH41"/>
<proteinExistence type="predicted"/>
<evidence type="ECO:0000256" key="5">
    <source>
        <dbReference type="ARBA" id="ARBA00023136"/>
    </source>
</evidence>
<dbReference type="PANTHER" id="PTHR30024:SF43">
    <property type="entry name" value="BLL4572 PROTEIN"/>
    <property type="match status" value="1"/>
</dbReference>
<sequence length="413" mass="44189">MAEEIRLAASKSFKAGFSPTIDCAVLVVAAEKGFDTDEGLSLELVKKPSAGDLLVAWGSGDLHGLHLPASLPVASALGLPDMPADLVAPFVLATGGATLTVSQILHDDLAEQGMKIPDPATVARAVARVAASRQIAKLKPLVFAVEHLLAVSMFELRYLLGSAHLHTDRDVTMIVASPADMPDMLEAGDIDGFYVGEPYGSAAVLRGTARIITTKSHIWQSAPEKVLALSRDWASAQPATLEALLRALYRAGEWCSSHANIEELAGILAAPHYLDVDGDLILPALTGYISHSPARMLECPGFFSTSSKAANFPWQSQALWFFSQMLRWEDCPPEFAEDAKAYEAACQAFRPDLFRKAMKPIFAPVPAANMKLEGTLQVPVHVGASRSDLILGPDAFFDGRIFDPEKLGAGSES</sequence>
<dbReference type="PANTHER" id="PTHR30024">
    <property type="entry name" value="ALIPHATIC SULFONATES-BINDING PROTEIN-RELATED"/>
    <property type="match status" value="1"/>
</dbReference>
<dbReference type="Pfam" id="PF13379">
    <property type="entry name" value="NMT1_2"/>
    <property type="match status" value="1"/>
</dbReference>
<dbReference type="EC" id="3.6.3.-" evidence="6"/>
<comment type="subcellular location">
    <subcellularLocation>
        <location evidence="1">Endomembrane system</location>
    </subcellularLocation>
</comment>
<dbReference type="InterPro" id="IPR044527">
    <property type="entry name" value="NrtA/CpmA_ABC-bd_dom"/>
</dbReference>
<dbReference type="GO" id="GO:0012505">
    <property type="term" value="C:endomembrane system"/>
    <property type="evidence" value="ECO:0007669"/>
    <property type="project" value="UniProtKB-SubCell"/>
</dbReference>
<evidence type="ECO:0000256" key="1">
    <source>
        <dbReference type="ARBA" id="ARBA00004308"/>
    </source>
</evidence>